<keyword evidence="2 8" id="KW-0223">Dioxygenase</keyword>
<dbReference type="InterPro" id="IPR027450">
    <property type="entry name" value="AlkB-like"/>
</dbReference>
<dbReference type="SUPFAM" id="SSF51197">
    <property type="entry name" value="Clavaminate synthase-like"/>
    <property type="match status" value="1"/>
</dbReference>
<keyword evidence="3" id="KW-0560">Oxidoreductase</keyword>
<feature type="binding site" evidence="5">
    <location>
        <position position="140"/>
    </location>
    <ligand>
        <name>Fe cation</name>
        <dbReference type="ChEBI" id="CHEBI:24875"/>
        <note>catalytic</note>
    </ligand>
</feature>
<dbReference type="GO" id="GO:0035515">
    <property type="term" value="F:oxidative RNA demethylase activity"/>
    <property type="evidence" value="ECO:0007669"/>
    <property type="project" value="TreeGrafter"/>
</dbReference>
<dbReference type="GO" id="GO:0035513">
    <property type="term" value="P:oxidative RNA demethylation"/>
    <property type="evidence" value="ECO:0007669"/>
    <property type="project" value="TreeGrafter"/>
</dbReference>
<keyword evidence="1 5" id="KW-0479">Metal-binding</keyword>
<evidence type="ECO:0000256" key="2">
    <source>
        <dbReference type="ARBA" id="ARBA00022964"/>
    </source>
</evidence>
<dbReference type="PROSITE" id="PS51471">
    <property type="entry name" value="FE2OG_OXY"/>
    <property type="match status" value="1"/>
</dbReference>
<evidence type="ECO:0000313" key="8">
    <source>
        <dbReference type="EMBL" id="HIW91569.1"/>
    </source>
</evidence>
<feature type="binding site" evidence="5">
    <location>
        <position position="194"/>
    </location>
    <ligand>
        <name>Fe cation</name>
        <dbReference type="ChEBI" id="CHEBI:24875"/>
        <note>catalytic</note>
    </ligand>
</feature>
<feature type="binding site" evidence="5">
    <location>
        <position position="138"/>
    </location>
    <ligand>
        <name>Fe cation</name>
        <dbReference type="ChEBI" id="CHEBI:24875"/>
        <note>catalytic</note>
    </ligand>
</feature>
<evidence type="ECO:0000256" key="1">
    <source>
        <dbReference type="ARBA" id="ARBA00022723"/>
    </source>
</evidence>
<reference evidence="8" key="1">
    <citation type="journal article" date="2021" name="PeerJ">
        <title>Extensive microbial diversity within the chicken gut microbiome revealed by metagenomics and culture.</title>
        <authorList>
            <person name="Gilroy R."/>
            <person name="Ravi A."/>
            <person name="Getino M."/>
            <person name="Pursley I."/>
            <person name="Horton D.L."/>
            <person name="Alikhan N.F."/>
            <person name="Baker D."/>
            <person name="Gharbi K."/>
            <person name="Hall N."/>
            <person name="Watson M."/>
            <person name="Adriaenssens E.M."/>
            <person name="Foster-Nyarko E."/>
            <person name="Jarju S."/>
            <person name="Secka A."/>
            <person name="Antonio M."/>
            <person name="Oren A."/>
            <person name="Chaudhuri R.R."/>
            <person name="La Ragione R."/>
            <person name="Hildebrand F."/>
            <person name="Pallen M.J."/>
        </authorList>
    </citation>
    <scope>NUCLEOTIDE SEQUENCE</scope>
    <source>
        <strain evidence="8">CHK32-1732</strain>
    </source>
</reference>
<comment type="cofactor">
    <cofactor evidence="5">
        <name>Fe(2+)</name>
        <dbReference type="ChEBI" id="CHEBI:29033"/>
    </cofactor>
    <text evidence="5">Binds 1 Fe(2+) ion per subunit.</text>
</comment>
<evidence type="ECO:0000256" key="3">
    <source>
        <dbReference type="ARBA" id="ARBA00023002"/>
    </source>
</evidence>
<sequence>MNDKNQPTLFDLHAPASDLPDGAHHRPEWLTSDQQRWIAAQSASWAKGPVPPHSPTVHGHPMSVSMLCLGWHWNPNRGYSRIAHDVNNRAVLPVPEWLVNLGRRAVADATGDATLAASYTPDVALVNHYAEAAKMGMHRDADERADSPVVSLSIGDTCRFRFGNATSRNRPYTDVWLASGDLFVFGGPARQNYHGVTKVYPNTAPHDCGVQGRLNITLRETGF</sequence>
<dbReference type="EMBL" id="DXGC01000072">
    <property type="protein sequence ID" value="HIW91569.1"/>
    <property type="molecule type" value="Genomic_DNA"/>
</dbReference>
<dbReference type="InterPro" id="IPR037151">
    <property type="entry name" value="AlkB-like_sf"/>
</dbReference>
<dbReference type="PANTHER" id="PTHR16557:SF2">
    <property type="entry name" value="NUCLEIC ACID DIOXYGENASE ALKBH1"/>
    <property type="match status" value="1"/>
</dbReference>
<dbReference type="GO" id="GO:0008198">
    <property type="term" value="F:ferrous iron binding"/>
    <property type="evidence" value="ECO:0007669"/>
    <property type="project" value="TreeGrafter"/>
</dbReference>
<evidence type="ECO:0000256" key="4">
    <source>
        <dbReference type="ARBA" id="ARBA00023004"/>
    </source>
</evidence>
<dbReference type="GO" id="GO:0035516">
    <property type="term" value="F:broad specificity oxidative DNA demethylase activity"/>
    <property type="evidence" value="ECO:0007669"/>
    <property type="project" value="TreeGrafter"/>
</dbReference>
<evidence type="ECO:0000313" key="9">
    <source>
        <dbReference type="Proteomes" id="UP000824190"/>
    </source>
</evidence>
<accession>A0A9D1RPW5</accession>
<evidence type="ECO:0000256" key="6">
    <source>
        <dbReference type="SAM" id="MobiDB-lite"/>
    </source>
</evidence>
<evidence type="ECO:0000259" key="7">
    <source>
        <dbReference type="PROSITE" id="PS51471"/>
    </source>
</evidence>
<dbReference type="Gene3D" id="2.60.120.590">
    <property type="entry name" value="Alpha-ketoglutarate-dependent dioxygenase AlkB-like"/>
    <property type="match status" value="1"/>
</dbReference>
<name>A0A9D1RPW5_9CORY</name>
<protein>
    <submittedName>
        <fullName evidence="8">Alpha-ketoglutarate-dependent dioxygenase AlkB</fullName>
    </submittedName>
</protein>
<organism evidence="8 9">
    <name type="scientific">Candidatus Corynebacterium avicola</name>
    <dbReference type="NCBI Taxonomy" id="2838527"/>
    <lineage>
        <taxon>Bacteria</taxon>
        <taxon>Bacillati</taxon>
        <taxon>Actinomycetota</taxon>
        <taxon>Actinomycetes</taxon>
        <taxon>Mycobacteriales</taxon>
        <taxon>Corynebacteriaceae</taxon>
        <taxon>Corynebacterium</taxon>
    </lineage>
</organism>
<feature type="region of interest" description="Disordered" evidence="6">
    <location>
        <begin position="1"/>
        <end position="24"/>
    </location>
</feature>
<dbReference type="InterPro" id="IPR004574">
    <property type="entry name" value="Alkb"/>
</dbReference>
<gene>
    <name evidence="8" type="ORF">H9870_07915</name>
</gene>
<dbReference type="InterPro" id="IPR005123">
    <property type="entry name" value="Oxoglu/Fe-dep_dioxygenase_dom"/>
</dbReference>
<dbReference type="AlphaFoldDB" id="A0A9D1RPW5"/>
<proteinExistence type="predicted"/>
<evidence type="ECO:0000256" key="5">
    <source>
        <dbReference type="PIRSR" id="PIRSR604574-2"/>
    </source>
</evidence>
<dbReference type="GO" id="GO:0005737">
    <property type="term" value="C:cytoplasm"/>
    <property type="evidence" value="ECO:0007669"/>
    <property type="project" value="TreeGrafter"/>
</dbReference>
<dbReference type="PANTHER" id="PTHR16557">
    <property type="entry name" value="ALKYLATED DNA REPAIR PROTEIN ALKB-RELATED"/>
    <property type="match status" value="1"/>
</dbReference>
<dbReference type="Pfam" id="PF13532">
    <property type="entry name" value="2OG-FeII_Oxy_2"/>
    <property type="match status" value="1"/>
</dbReference>
<comment type="caution">
    <text evidence="8">The sequence shown here is derived from an EMBL/GenBank/DDBJ whole genome shotgun (WGS) entry which is preliminary data.</text>
</comment>
<keyword evidence="4 5" id="KW-0408">Iron</keyword>
<reference evidence="8" key="2">
    <citation type="submission" date="2021-04" db="EMBL/GenBank/DDBJ databases">
        <authorList>
            <person name="Gilroy R."/>
        </authorList>
    </citation>
    <scope>NUCLEOTIDE SEQUENCE</scope>
    <source>
        <strain evidence="8">CHK32-1732</strain>
    </source>
</reference>
<dbReference type="Proteomes" id="UP000824190">
    <property type="component" value="Unassembled WGS sequence"/>
</dbReference>
<feature type="domain" description="Fe2OG dioxygenase" evidence="7">
    <location>
        <begin position="120"/>
        <end position="222"/>
    </location>
</feature>